<accession>S2E3K4</accession>
<gene>
    <name evidence="1" type="ORF">A33Q_2088</name>
</gene>
<proteinExistence type="predicted"/>
<name>S2E3K4_INDAL</name>
<evidence type="ECO:0000313" key="1">
    <source>
        <dbReference type="EMBL" id="EOZ96778.1"/>
    </source>
</evidence>
<dbReference type="AlphaFoldDB" id="S2E3K4"/>
<dbReference type="OrthoDB" id="1491962at2"/>
<comment type="caution">
    <text evidence="1">The sequence shown here is derived from an EMBL/GenBank/DDBJ whole genome shotgun (WGS) entry which is preliminary data.</text>
</comment>
<dbReference type="RefSeq" id="WP_009034327.1">
    <property type="nucleotide sequence ID" value="NZ_ALWO02000032.1"/>
</dbReference>
<dbReference type="eggNOG" id="ENOG503321M">
    <property type="taxonomic scope" value="Bacteria"/>
</dbReference>
<reference evidence="1 2" key="1">
    <citation type="journal article" date="2013" name="Genome Announc.">
        <title>Draft Genome Sequence of Indibacter alkaliphilus Strain LW1T, Isolated from Lonar Lake, a Haloalkaline Lake in the Buldana District of Maharashtra, India.</title>
        <authorList>
            <person name="Singh A."/>
            <person name="Kumar Jangir P."/>
            <person name="Sharma R."/>
            <person name="Singh A."/>
            <person name="Kumar Pinnaka A."/>
            <person name="Shivaji S."/>
        </authorList>
    </citation>
    <scope>NUCLEOTIDE SEQUENCE [LARGE SCALE GENOMIC DNA]</scope>
    <source>
        <strain evidence="2">CCUG 57479 / KCTC 22604 / LW1</strain>
    </source>
</reference>
<organism evidence="1 2">
    <name type="scientific">Indibacter alkaliphilus (strain CCUG 57479 / KCTC 22604 / LW1)</name>
    <dbReference type="NCBI Taxonomy" id="1189612"/>
    <lineage>
        <taxon>Bacteria</taxon>
        <taxon>Pseudomonadati</taxon>
        <taxon>Bacteroidota</taxon>
        <taxon>Cytophagia</taxon>
        <taxon>Cytophagales</taxon>
        <taxon>Cyclobacteriaceae</taxon>
    </lineage>
</organism>
<keyword evidence="2" id="KW-1185">Reference proteome</keyword>
<sequence>MASFIEDIFGKLFPKKDQRINIKENFTQTEDQKDAVEEWLVSEEGIELLALIEKNYHFKNSGMNNKPEVHILKSPYANGFAVSYEEPLTEESFSNLFFAFGRRMLDLGYSRVSLDRKIEEVNDNVKTTEKQYFKPPLSNADFSKKIDQLYGNVSIEKVSINDKPNFLKVLVTVYSDHLYKNADPFEEFIDNVFQNKS</sequence>
<dbReference type="STRING" id="1189612.A33Q_2088"/>
<dbReference type="EMBL" id="ALWO02000032">
    <property type="protein sequence ID" value="EOZ96778.1"/>
    <property type="molecule type" value="Genomic_DNA"/>
</dbReference>
<evidence type="ECO:0000313" key="2">
    <source>
        <dbReference type="Proteomes" id="UP000006073"/>
    </source>
</evidence>
<dbReference type="Proteomes" id="UP000006073">
    <property type="component" value="Unassembled WGS sequence"/>
</dbReference>
<protein>
    <submittedName>
        <fullName evidence="1">Uncharacterized protein</fullName>
    </submittedName>
</protein>